<dbReference type="SUPFAM" id="SSF48371">
    <property type="entry name" value="ARM repeat"/>
    <property type="match status" value="1"/>
</dbReference>
<dbReference type="Proteomes" id="UP000594454">
    <property type="component" value="Chromosome 1"/>
</dbReference>
<organism evidence="3 4">
    <name type="scientific">Hermetia illucens</name>
    <name type="common">Black soldier fly</name>
    <dbReference type="NCBI Taxonomy" id="343691"/>
    <lineage>
        <taxon>Eukaryota</taxon>
        <taxon>Metazoa</taxon>
        <taxon>Ecdysozoa</taxon>
        <taxon>Arthropoda</taxon>
        <taxon>Hexapoda</taxon>
        <taxon>Insecta</taxon>
        <taxon>Pterygota</taxon>
        <taxon>Neoptera</taxon>
        <taxon>Endopterygota</taxon>
        <taxon>Diptera</taxon>
        <taxon>Brachycera</taxon>
        <taxon>Stratiomyomorpha</taxon>
        <taxon>Stratiomyidae</taxon>
        <taxon>Hermetiinae</taxon>
        <taxon>Hermetia</taxon>
    </lineage>
</organism>
<name>A0A7R8UGQ0_HERIL</name>
<keyword evidence="1" id="KW-0677">Repeat</keyword>
<dbReference type="PANTHER" id="PTHR19316">
    <property type="entry name" value="PROTEIN FOLDING REGULATOR"/>
    <property type="match status" value="1"/>
</dbReference>
<protein>
    <recommendedName>
        <fullName evidence="2">Nucleotide exchange factor Fes1 domain-containing protein</fullName>
    </recommendedName>
</protein>
<dbReference type="InterPro" id="IPR013918">
    <property type="entry name" value="Nucleotide_exch_fac_Fes1"/>
</dbReference>
<sequence>MSDEERLPKNLQGLLRFAMQYTRNEDAPHESQWQQMDPERKKFLEDALKSMTVDVIEEFEKALEVLNKSDASSEERVDALQIVEDYAENIDFADNFVKIGGTGVVVDCLKSDLSEVRAAAASLIAVMCQNNIYCQKHFLEINIIPKLVELLSDEQSVAVKAMHALSCMVRSYEPCLAALIEIGGLECILGCLGSGEEKIMVKSAFLIGALSKDHNAVREQFIKLGAIERLSEYLEVPDEYCYLVETFLDALMILTEQEDVASEHLTGRLKDKLENIVNKTKGKPEFEETIEYSKTLLARCSSDTLDDTDR</sequence>
<evidence type="ECO:0000256" key="1">
    <source>
        <dbReference type="ARBA" id="ARBA00022737"/>
    </source>
</evidence>
<dbReference type="PANTHER" id="PTHR19316:SF18">
    <property type="entry name" value="HSP70-BINDING PROTEIN 1"/>
    <property type="match status" value="1"/>
</dbReference>
<dbReference type="GO" id="GO:0000774">
    <property type="term" value="F:adenyl-nucleotide exchange factor activity"/>
    <property type="evidence" value="ECO:0007669"/>
    <property type="project" value="TreeGrafter"/>
</dbReference>
<dbReference type="InParanoid" id="A0A7R8UGQ0"/>
<dbReference type="Pfam" id="PF08609">
    <property type="entry name" value="Fes1"/>
    <property type="match status" value="1"/>
</dbReference>
<evidence type="ECO:0000259" key="2">
    <source>
        <dbReference type="Pfam" id="PF08609"/>
    </source>
</evidence>
<dbReference type="InterPro" id="IPR016024">
    <property type="entry name" value="ARM-type_fold"/>
</dbReference>
<dbReference type="OrthoDB" id="10250458at2759"/>
<dbReference type="AlphaFoldDB" id="A0A7R8UGQ0"/>
<dbReference type="OMA" id="VRHHEPC"/>
<accession>A0A7R8UGQ0</accession>
<dbReference type="GO" id="GO:0005783">
    <property type="term" value="C:endoplasmic reticulum"/>
    <property type="evidence" value="ECO:0007669"/>
    <property type="project" value="TreeGrafter"/>
</dbReference>
<reference evidence="3 4" key="1">
    <citation type="submission" date="2020-11" db="EMBL/GenBank/DDBJ databases">
        <authorList>
            <person name="Wallbank WR R."/>
            <person name="Pardo Diaz C."/>
            <person name="Kozak K."/>
            <person name="Martin S."/>
            <person name="Jiggins C."/>
            <person name="Moest M."/>
            <person name="Warren A I."/>
            <person name="Generalovic N T."/>
            <person name="Byers J.R.P. K."/>
            <person name="Montejo-Kovacevich G."/>
            <person name="Yen C E."/>
        </authorList>
    </citation>
    <scope>NUCLEOTIDE SEQUENCE [LARGE SCALE GENOMIC DNA]</scope>
</reference>
<dbReference type="InterPro" id="IPR011989">
    <property type="entry name" value="ARM-like"/>
</dbReference>
<feature type="domain" description="Nucleotide exchange factor Fes1" evidence="2">
    <location>
        <begin position="11"/>
        <end position="95"/>
    </location>
</feature>
<dbReference type="EMBL" id="LR899009">
    <property type="protein sequence ID" value="CAD7079687.1"/>
    <property type="molecule type" value="Genomic_DNA"/>
</dbReference>
<dbReference type="SMR" id="A0A7R8UGQ0"/>
<dbReference type="Gene3D" id="1.25.10.10">
    <property type="entry name" value="Leucine-rich Repeat Variant"/>
    <property type="match status" value="1"/>
</dbReference>
<gene>
    <name evidence="3" type="ORF">HERILL_LOCUS2891</name>
</gene>
<dbReference type="InterPro" id="IPR050693">
    <property type="entry name" value="Hsp70_NEF-Inhibitors"/>
</dbReference>
<evidence type="ECO:0000313" key="4">
    <source>
        <dbReference type="Proteomes" id="UP000594454"/>
    </source>
</evidence>
<proteinExistence type="predicted"/>
<keyword evidence="4" id="KW-1185">Reference proteome</keyword>
<evidence type="ECO:0000313" key="3">
    <source>
        <dbReference type="EMBL" id="CAD7079687.1"/>
    </source>
</evidence>
<dbReference type="FunCoup" id="A0A7R8UGQ0">
    <property type="interactions" value="1368"/>
</dbReference>